<accession>A0A432W2I9</accession>
<dbReference type="RefSeq" id="WP_126765073.1">
    <property type="nucleotide sequence ID" value="NZ_PIPJ01000001.1"/>
</dbReference>
<comment type="caution">
    <text evidence="2">The sequence shown here is derived from an EMBL/GenBank/DDBJ whole genome shotgun (WGS) entry which is preliminary data.</text>
</comment>
<feature type="domain" description="GP-PDE" evidence="1">
    <location>
        <begin position="2"/>
        <end position="243"/>
    </location>
</feature>
<protein>
    <recommendedName>
        <fullName evidence="1">GP-PDE domain-containing protein</fullName>
    </recommendedName>
</protein>
<keyword evidence="3" id="KW-1185">Reference proteome</keyword>
<sequence>MTTWISHRGYTERATENTAEAFAAAIDLGFEHLETDLRCSRDGHIVLCHDADLARVAGSSLRVHELTRKELAEYRLAKGQSLLFFDELLADFSSYQWILDIKPEQAERTVTVLQQLSKDPAIERFLLEQSRYLLWQDSHQRTLTEVLSGAFCLARDKACYRAGTAALLGVPQLGGIQKGQYYAVPPRLKGVPILSEAMVARFHSQGAHVIGYLPETSEQHEQALAAGVDEILTNHAPELQKLKSTRSDSF</sequence>
<evidence type="ECO:0000259" key="1">
    <source>
        <dbReference type="PROSITE" id="PS51704"/>
    </source>
</evidence>
<organism evidence="2 3">
    <name type="scientific">Aliidiomarina iranensis</name>
    <dbReference type="NCBI Taxonomy" id="1434071"/>
    <lineage>
        <taxon>Bacteria</taxon>
        <taxon>Pseudomonadati</taxon>
        <taxon>Pseudomonadota</taxon>
        <taxon>Gammaproteobacteria</taxon>
        <taxon>Alteromonadales</taxon>
        <taxon>Idiomarinaceae</taxon>
        <taxon>Aliidiomarina</taxon>
    </lineage>
</organism>
<dbReference type="SUPFAM" id="SSF51695">
    <property type="entry name" value="PLC-like phosphodiesterases"/>
    <property type="match status" value="1"/>
</dbReference>
<dbReference type="Gene3D" id="3.20.20.190">
    <property type="entry name" value="Phosphatidylinositol (PI) phosphodiesterase"/>
    <property type="match status" value="1"/>
</dbReference>
<dbReference type="AlphaFoldDB" id="A0A432W2I9"/>
<dbReference type="GO" id="GO:0006629">
    <property type="term" value="P:lipid metabolic process"/>
    <property type="evidence" value="ECO:0007669"/>
    <property type="project" value="InterPro"/>
</dbReference>
<evidence type="ECO:0000313" key="3">
    <source>
        <dbReference type="Proteomes" id="UP000288395"/>
    </source>
</evidence>
<dbReference type="PANTHER" id="PTHR46211:SF14">
    <property type="entry name" value="GLYCEROPHOSPHODIESTER PHOSPHODIESTERASE"/>
    <property type="match status" value="1"/>
</dbReference>
<reference evidence="3" key="1">
    <citation type="journal article" date="2018" name="Front. Microbiol.">
        <title>Genome-Based Analysis Reveals the Taxonomy and Diversity of the Family Idiomarinaceae.</title>
        <authorList>
            <person name="Liu Y."/>
            <person name="Lai Q."/>
            <person name="Shao Z."/>
        </authorList>
    </citation>
    <scope>NUCLEOTIDE SEQUENCE [LARGE SCALE GENOMIC DNA]</scope>
    <source>
        <strain evidence="3">GBPy7</strain>
    </source>
</reference>
<evidence type="ECO:0000313" key="2">
    <source>
        <dbReference type="EMBL" id="RUO23428.1"/>
    </source>
</evidence>
<dbReference type="InterPro" id="IPR030395">
    <property type="entry name" value="GP_PDE_dom"/>
</dbReference>
<dbReference type="Proteomes" id="UP000288395">
    <property type="component" value="Unassembled WGS sequence"/>
</dbReference>
<dbReference type="PANTHER" id="PTHR46211">
    <property type="entry name" value="GLYCEROPHOSPHORYL DIESTER PHOSPHODIESTERASE"/>
    <property type="match status" value="1"/>
</dbReference>
<dbReference type="OrthoDB" id="9795622at2"/>
<dbReference type="GO" id="GO:0008081">
    <property type="term" value="F:phosphoric diester hydrolase activity"/>
    <property type="evidence" value="ECO:0007669"/>
    <property type="project" value="InterPro"/>
</dbReference>
<dbReference type="EMBL" id="PIPJ01000001">
    <property type="protein sequence ID" value="RUO23428.1"/>
    <property type="molecule type" value="Genomic_DNA"/>
</dbReference>
<dbReference type="InterPro" id="IPR017946">
    <property type="entry name" value="PLC-like_Pdiesterase_TIM-brl"/>
</dbReference>
<proteinExistence type="predicted"/>
<name>A0A432W2I9_9GAMM</name>
<dbReference type="PROSITE" id="PS51704">
    <property type="entry name" value="GP_PDE"/>
    <property type="match status" value="1"/>
</dbReference>
<dbReference type="Pfam" id="PF03009">
    <property type="entry name" value="GDPD"/>
    <property type="match status" value="1"/>
</dbReference>
<gene>
    <name evidence="2" type="ORF">CWE08_01925</name>
</gene>